<dbReference type="EMBL" id="JAZHXI010000001">
    <property type="protein sequence ID" value="KAL2075739.1"/>
    <property type="molecule type" value="Genomic_DNA"/>
</dbReference>
<gene>
    <name evidence="2" type="ORF">VTL71DRAFT_682</name>
</gene>
<evidence type="ECO:0000256" key="1">
    <source>
        <dbReference type="SAM" id="MobiDB-lite"/>
    </source>
</evidence>
<proteinExistence type="predicted"/>
<evidence type="ECO:0000313" key="3">
    <source>
        <dbReference type="Proteomes" id="UP001595075"/>
    </source>
</evidence>
<feature type="non-terminal residue" evidence="2">
    <location>
        <position position="138"/>
    </location>
</feature>
<keyword evidence="3" id="KW-1185">Reference proteome</keyword>
<organism evidence="2 3">
    <name type="scientific">Oculimacula yallundae</name>
    <dbReference type="NCBI Taxonomy" id="86028"/>
    <lineage>
        <taxon>Eukaryota</taxon>
        <taxon>Fungi</taxon>
        <taxon>Dikarya</taxon>
        <taxon>Ascomycota</taxon>
        <taxon>Pezizomycotina</taxon>
        <taxon>Leotiomycetes</taxon>
        <taxon>Helotiales</taxon>
        <taxon>Ploettnerulaceae</taxon>
        <taxon>Oculimacula</taxon>
    </lineage>
</organism>
<comment type="caution">
    <text evidence="2">The sequence shown here is derived from an EMBL/GenBank/DDBJ whole genome shotgun (WGS) entry which is preliminary data.</text>
</comment>
<name>A0ABR4D326_9HELO</name>
<feature type="compositionally biased region" description="Polar residues" evidence="1">
    <location>
        <begin position="121"/>
        <end position="132"/>
    </location>
</feature>
<feature type="region of interest" description="Disordered" evidence="1">
    <location>
        <begin position="38"/>
        <end position="138"/>
    </location>
</feature>
<protein>
    <submittedName>
        <fullName evidence="2">Uncharacterized protein</fullName>
    </submittedName>
</protein>
<accession>A0ABR4D326</accession>
<reference evidence="2 3" key="1">
    <citation type="journal article" date="2024" name="Commun. Biol.">
        <title>Comparative genomic analysis of thermophilic fungi reveals convergent evolutionary adaptations and gene losses.</title>
        <authorList>
            <person name="Steindorff A.S."/>
            <person name="Aguilar-Pontes M.V."/>
            <person name="Robinson A.J."/>
            <person name="Andreopoulos B."/>
            <person name="LaButti K."/>
            <person name="Kuo A."/>
            <person name="Mondo S."/>
            <person name="Riley R."/>
            <person name="Otillar R."/>
            <person name="Haridas S."/>
            <person name="Lipzen A."/>
            <person name="Grimwood J."/>
            <person name="Schmutz J."/>
            <person name="Clum A."/>
            <person name="Reid I.D."/>
            <person name="Moisan M.C."/>
            <person name="Butler G."/>
            <person name="Nguyen T.T.M."/>
            <person name="Dewar K."/>
            <person name="Conant G."/>
            <person name="Drula E."/>
            <person name="Henrissat B."/>
            <person name="Hansel C."/>
            <person name="Singer S."/>
            <person name="Hutchinson M.I."/>
            <person name="de Vries R.P."/>
            <person name="Natvig D.O."/>
            <person name="Powell A.J."/>
            <person name="Tsang A."/>
            <person name="Grigoriev I.V."/>
        </authorList>
    </citation>
    <scope>NUCLEOTIDE SEQUENCE [LARGE SCALE GENOMIC DNA]</scope>
    <source>
        <strain evidence="2 3">CBS 494.80</strain>
    </source>
</reference>
<evidence type="ECO:0000313" key="2">
    <source>
        <dbReference type="EMBL" id="KAL2075739.1"/>
    </source>
</evidence>
<sequence length="138" mass="15308">MGIYSYGALTCIWCPVTVNAAARVRTERCAEHWSRPYQPGVNSLRPIRPDQCNPGAPDLDLFPPKKTPKLGSGYEDSKRKRLTPHHPSFPLETNTKSVSSHTSRTPKDSRSAIQSPFYRTLKTQLTPLNPASNPLGPP</sequence>
<feature type="compositionally biased region" description="Polar residues" evidence="1">
    <location>
        <begin position="91"/>
        <end position="103"/>
    </location>
</feature>
<dbReference type="Proteomes" id="UP001595075">
    <property type="component" value="Unassembled WGS sequence"/>
</dbReference>